<accession>A0ABY5SRW0</accession>
<evidence type="ECO:0000313" key="2">
    <source>
        <dbReference type="Proteomes" id="UP001064879"/>
    </source>
</evidence>
<sequence length="81" mass="9064">MITDELARNRDQWRQRADLLRSVAQCCRQIDSWDSPAGHLLADRVTSSAESIDKLAERADSLAEAYDLHLQVVSAGGRIQL</sequence>
<dbReference type="Proteomes" id="UP001064879">
    <property type="component" value="Chromosome"/>
</dbReference>
<name>A0ABY5SRW0_9MICO</name>
<evidence type="ECO:0000313" key="1">
    <source>
        <dbReference type="EMBL" id="UVI35913.1"/>
    </source>
</evidence>
<dbReference type="RefSeq" id="WP_265418528.1">
    <property type="nucleotide sequence ID" value="NZ_CP093443.1"/>
</dbReference>
<reference evidence="1" key="1">
    <citation type="submission" date="2022-03" db="EMBL/GenBank/DDBJ databases">
        <title>Brevibacterium spongiae sp. nov., isolated from marine sponge.</title>
        <authorList>
            <person name="Li Z."/>
            <person name="Zhang M."/>
        </authorList>
    </citation>
    <scope>NUCLEOTIDE SEQUENCE</scope>
    <source>
        <strain evidence="1">WHS-Z9</strain>
    </source>
</reference>
<gene>
    <name evidence="1" type="ORF">L1F31_17650</name>
</gene>
<dbReference type="EMBL" id="CP093443">
    <property type="protein sequence ID" value="UVI35913.1"/>
    <property type="molecule type" value="Genomic_DNA"/>
</dbReference>
<keyword evidence="2" id="KW-1185">Reference proteome</keyword>
<proteinExistence type="predicted"/>
<protein>
    <submittedName>
        <fullName evidence="1">Uncharacterized protein</fullName>
    </submittedName>
</protein>
<organism evidence="1 2">
    <name type="scientific">Brevibacterium spongiae</name>
    <dbReference type="NCBI Taxonomy" id="2909672"/>
    <lineage>
        <taxon>Bacteria</taxon>
        <taxon>Bacillati</taxon>
        <taxon>Actinomycetota</taxon>
        <taxon>Actinomycetes</taxon>
        <taxon>Micrococcales</taxon>
        <taxon>Brevibacteriaceae</taxon>
        <taxon>Brevibacterium</taxon>
    </lineage>
</organism>